<dbReference type="EMBL" id="ML991797">
    <property type="protein sequence ID" value="KAF2234648.1"/>
    <property type="molecule type" value="Genomic_DNA"/>
</dbReference>
<dbReference type="InterPro" id="IPR027417">
    <property type="entry name" value="P-loop_NTPase"/>
</dbReference>
<dbReference type="PANTHER" id="PTHR46082:SF6">
    <property type="entry name" value="AAA+ ATPASE DOMAIN-CONTAINING PROTEIN-RELATED"/>
    <property type="match status" value="1"/>
</dbReference>
<keyword evidence="1" id="KW-0802">TPR repeat</keyword>
<evidence type="ECO:0000313" key="2">
    <source>
        <dbReference type="EMBL" id="KAF2234648.1"/>
    </source>
</evidence>
<dbReference type="Pfam" id="PF13424">
    <property type="entry name" value="TPR_12"/>
    <property type="match status" value="2"/>
</dbReference>
<dbReference type="AlphaFoldDB" id="A0A6A6H9Y0"/>
<proteinExistence type="predicted"/>
<dbReference type="Pfam" id="PF13374">
    <property type="entry name" value="TPR_10"/>
    <property type="match status" value="2"/>
</dbReference>
<evidence type="ECO:0000313" key="3">
    <source>
        <dbReference type="Proteomes" id="UP000800092"/>
    </source>
</evidence>
<dbReference type="InterPro" id="IPR019734">
    <property type="entry name" value="TPR_rpt"/>
</dbReference>
<evidence type="ECO:0000256" key="1">
    <source>
        <dbReference type="PROSITE-ProRule" id="PRU00339"/>
    </source>
</evidence>
<dbReference type="SUPFAM" id="SSF48452">
    <property type="entry name" value="TPR-like"/>
    <property type="match status" value="2"/>
</dbReference>
<dbReference type="SMART" id="SM00028">
    <property type="entry name" value="TPR"/>
    <property type="match status" value="5"/>
</dbReference>
<protein>
    <submittedName>
        <fullName evidence="2">TPR-like protein</fullName>
    </submittedName>
</protein>
<dbReference type="InterPro" id="IPR053137">
    <property type="entry name" value="NLR-like"/>
</dbReference>
<dbReference type="SUPFAM" id="SSF52540">
    <property type="entry name" value="P-loop containing nucleoside triphosphate hydrolases"/>
    <property type="match status" value="1"/>
</dbReference>
<sequence>MIVDGLDGADALFGPKELHKYLPQSKYGSIVFTTRNKQLVHELIPLEERLIQLNRLSTEDALSFLQTRLGNLEEKRKPMLELIDLLEGLPLALSQASSFISRNSYNIDQYVRLYRRSDTTKIELLNNGGSRLDGSLSNPVTKTWQISFENIRDKSSLAARILSFGACLHPQRIPLNLLPSSESPVEVVDALGLLRAYSMVTSNASDDSITMHSLVHLVTRHRLRSEAQLEEYVQMSFDSVYHNFPERFERQEELLDGDQYSLHVQTVLDNGLLTAQGPRRCHVLLASRTSHYFRGKGEYDISLRYAKMATDWCHLASSKEDACTMSRINDLAVANWYHGDYKEAETAAREVLDLRKQVLGHEHKDTLATLNNLGLILHAQGKYETAEEIHQRALEIREKTLGANHNETLKSLNNLGLSLKRQQKYVEAEKAFRRVSIERRAMFGTAHVSTLVPLNNLGLVLELRERHEEAFAVHSEVLCAREALHGTGHPETLKSKQNMAVVLRKQGQLERADIMMREVLAKYVQALGEKHPDVLYAMSSLATLHQERGKYQDAEDLSRQVFQTRRDQLGENHPDAIFSENQWKEVRKKNFENTNATLELD</sequence>
<feature type="repeat" description="TPR" evidence="1">
    <location>
        <begin position="367"/>
        <end position="400"/>
    </location>
</feature>
<organism evidence="2 3">
    <name type="scientific">Viridothelium virens</name>
    <name type="common">Speckled blister lichen</name>
    <name type="synonym">Trypethelium virens</name>
    <dbReference type="NCBI Taxonomy" id="1048519"/>
    <lineage>
        <taxon>Eukaryota</taxon>
        <taxon>Fungi</taxon>
        <taxon>Dikarya</taxon>
        <taxon>Ascomycota</taxon>
        <taxon>Pezizomycotina</taxon>
        <taxon>Dothideomycetes</taxon>
        <taxon>Dothideomycetes incertae sedis</taxon>
        <taxon>Trypetheliales</taxon>
        <taxon>Trypetheliaceae</taxon>
        <taxon>Viridothelium</taxon>
    </lineage>
</organism>
<dbReference type="PRINTS" id="PR00381">
    <property type="entry name" value="KINESINLIGHT"/>
</dbReference>
<dbReference type="Proteomes" id="UP000800092">
    <property type="component" value="Unassembled WGS sequence"/>
</dbReference>
<dbReference type="OrthoDB" id="626167at2759"/>
<name>A0A6A6H9Y0_VIRVR</name>
<gene>
    <name evidence="2" type="ORF">EV356DRAFT_501561</name>
</gene>
<accession>A0A6A6H9Y0</accession>
<reference evidence="2" key="1">
    <citation type="journal article" date="2020" name="Stud. Mycol.">
        <title>101 Dothideomycetes genomes: a test case for predicting lifestyles and emergence of pathogens.</title>
        <authorList>
            <person name="Haridas S."/>
            <person name="Albert R."/>
            <person name="Binder M."/>
            <person name="Bloem J."/>
            <person name="Labutti K."/>
            <person name="Salamov A."/>
            <person name="Andreopoulos B."/>
            <person name="Baker S."/>
            <person name="Barry K."/>
            <person name="Bills G."/>
            <person name="Bluhm B."/>
            <person name="Cannon C."/>
            <person name="Castanera R."/>
            <person name="Culley D."/>
            <person name="Daum C."/>
            <person name="Ezra D."/>
            <person name="Gonzalez J."/>
            <person name="Henrissat B."/>
            <person name="Kuo A."/>
            <person name="Liang C."/>
            <person name="Lipzen A."/>
            <person name="Lutzoni F."/>
            <person name="Magnuson J."/>
            <person name="Mondo S."/>
            <person name="Nolan M."/>
            <person name="Ohm R."/>
            <person name="Pangilinan J."/>
            <person name="Park H.-J."/>
            <person name="Ramirez L."/>
            <person name="Alfaro M."/>
            <person name="Sun H."/>
            <person name="Tritt A."/>
            <person name="Yoshinaga Y."/>
            <person name="Zwiers L.-H."/>
            <person name="Turgeon B."/>
            <person name="Goodwin S."/>
            <person name="Spatafora J."/>
            <person name="Crous P."/>
            <person name="Grigoriev I."/>
        </authorList>
    </citation>
    <scope>NUCLEOTIDE SEQUENCE</scope>
    <source>
        <strain evidence="2">Tuck. ex Michener</strain>
    </source>
</reference>
<dbReference type="PANTHER" id="PTHR46082">
    <property type="entry name" value="ATP/GTP-BINDING PROTEIN-RELATED"/>
    <property type="match status" value="1"/>
</dbReference>
<dbReference type="InterPro" id="IPR011990">
    <property type="entry name" value="TPR-like_helical_dom_sf"/>
</dbReference>
<dbReference type="PROSITE" id="PS50005">
    <property type="entry name" value="TPR"/>
    <property type="match status" value="1"/>
</dbReference>
<dbReference type="Gene3D" id="1.25.40.10">
    <property type="entry name" value="Tetratricopeptide repeat domain"/>
    <property type="match status" value="2"/>
</dbReference>
<keyword evidence="3" id="KW-1185">Reference proteome</keyword>